<sequence length="177" mass="20489">MKANLTLAVVSFFNTLISVELEALWLDHLVVLERESPDQPFFHPGHQKAHTVGKNDFYTRIQVDPDGQIWANNPFPFGCWYKITQDSQPAWIKHQRTQFATDYFRKSKPLGRFVARLNQTTGLKISIRMSYYLNQEQVEKLDRLEVGPSESAFIRPKPQRSCPDPTASSTQIETKYD</sequence>
<keyword evidence="2" id="KW-0732">Signal</keyword>
<evidence type="ECO:0000256" key="2">
    <source>
        <dbReference type="SAM" id="SignalP"/>
    </source>
</evidence>
<dbReference type="EMBL" id="VSWC01000106">
    <property type="protein sequence ID" value="KAA1085920.1"/>
    <property type="molecule type" value="Genomic_DNA"/>
</dbReference>
<gene>
    <name evidence="3" type="ORF">PGT21_024272</name>
    <name evidence="4" type="ORF">PGTUg99_016205</name>
</gene>
<dbReference type="Proteomes" id="UP000325313">
    <property type="component" value="Unassembled WGS sequence"/>
</dbReference>
<evidence type="ECO:0008006" key="7">
    <source>
        <dbReference type="Google" id="ProtNLM"/>
    </source>
</evidence>
<comment type="caution">
    <text evidence="4">The sequence shown here is derived from an EMBL/GenBank/DDBJ whole genome shotgun (WGS) entry which is preliminary data.</text>
</comment>
<evidence type="ECO:0000313" key="3">
    <source>
        <dbReference type="EMBL" id="KAA1085920.1"/>
    </source>
</evidence>
<proteinExistence type="predicted"/>
<evidence type="ECO:0000313" key="4">
    <source>
        <dbReference type="EMBL" id="KAA1113759.1"/>
    </source>
</evidence>
<evidence type="ECO:0000313" key="5">
    <source>
        <dbReference type="Proteomes" id="UP000324748"/>
    </source>
</evidence>
<feature type="signal peptide" evidence="2">
    <location>
        <begin position="1"/>
        <end position="23"/>
    </location>
</feature>
<protein>
    <recommendedName>
        <fullName evidence="7">Catalase core domain-containing protein</fullName>
    </recommendedName>
</protein>
<organism evidence="4 6">
    <name type="scientific">Puccinia graminis f. sp. tritici</name>
    <dbReference type="NCBI Taxonomy" id="56615"/>
    <lineage>
        <taxon>Eukaryota</taxon>
        <taxon>Fungi</taxon>
        <taxon>Dikarya</taxon>
        <taxon>Basidiomycota</taxon>
        <taxon>Pucciniomycotina</taxon>
        <taxon>Pucciniomycetes</taxon>
        <taxon>Pucciniales</taxon>
        <taxon>Pucciniaceae</taxon>
        <taxon>Puccinia</taxon>
    </lineage>
</organism>
<keyword evidence="5" id="KW-1185">Reference proteome</keyword>
<reference evidence="5 6" key="1">
    <citation type="submission" date="2019-05" db="EMBL/GenBank/DDBJ databases">
        <title>Emergence of the Ug99 lineage of the wheat stem rust pathogen through somatic hybridization.</title>
        <authorList>
            <person name="Li F."/>
            <person name="Upadhyaya N.M."/>
            <person name="Sperschneider J."/>
            <person name="Matny O."/>
            <person name="Nguyen-Phuc H."/>
            <person name="Mago R."/>
            <person name="Raley C."/>
            <person name="Miller M.E."/>
            <person name="Silverstein K.A.T."/>
            <person name="Henningsen E."/>
            <person name="Hirsch C.D."/>
            <person name="Visser B."/>
            <person name="Pretorius Z.A."/>
            <person name="Steffenson B.J."/>
            <person name="Schwessinger B."/>
            <person name="Dodds P.N."/>
            <person name="Figueroa M."/>
        </authorList>
    </citation>
    <scope>NUCLEOTIDE SEQUENCE [LARGE SCALE GENOMIC DNA]</scope>
    <source>
        <strain evidence="3">21-0</strain>
        <strain evidence="4 6">Ug99</strain>
    </source>
</reference>
<feature type="region of interest" description="Disordered" evidence="1">
    <location>
        <begin position="149"/>
        <end position="177"/>
    </location>
</feature>
<dbReference type="Proteomes" id="UP000324748">
    <property type="component" value="Unassembled WGS sequence"/>
</dbReference>
<evidence type="ECO:0000256" key="1">
    <source>
        <dbReference type="SAM" id="MobiDB-lite"/>
    </source>
</evidence>
<feature type="chain" id="PRO_5036366544" description="Catalase core domain-containing protein" evidence="2">
    <location>
        <begin position="24"/>
        <end position="177"/>
    </location>
</feature>
<feature type="compositionally biased region" description="Polar residues" evidence="1">
    <location>
        <begin position="166"/>
        <end position="177"/>
    </location>
</feature>
<dbReference type="AlphaFoldDB" id="A0A5B0QKU1"/>
<dbReference type="EMBL" id="VDEP01000275">
    <property type="protein sequence ID" value="KAA1113759.1"/>
    <property type="molecule type" value="Genomic_DNA"/>
</dbReference>
<name>A0A5B0QKU1_PUCGR</name>
<accession>A0A5B0QKU1</accession>
<evidence type="ECO:0000313" key="6">
    <source>
        <dbReference type="Proteomes" id="UP000325313"/>
    </source>
</evidence>